<gene>
    <name evidence="1" type="ORF">DSO57_1006216</name>
</gene>
<organism evidence="1 2">
    <name type="scientific">Entomophthora muscae</name>
    <dbReference type="NCBI Taxonomy" id="34485"/>
    <lineage>
        <taxon>Eukaryota</taxon>
        <taxon>Fungi</taxon>
        <taxon>Fungi incertae sedis</taxon>
        <taxon>Zoopagomycota</taxon>
        <taxon>Entomophthoromycotina</taxon>
        <taxon>Entomophthoromycetes</taxon>
        <taxon>Entomophthorales</taxon>
        <taxon>Entomophthoraceae</taxon>
        <taxon>Entomophthora</taxon>
    </lineage>
</organism>
<dbReference type="EMBL" id="QTSX02005697">
    <property type="protein sequence ID" value="KAJ9059085.1"/>
    <property type="molecule type" value="Genomic_DNA"/>
</dbReference>
<protein>
    <submittedName>
        <fullName evidence="1">Uncharacterized protein</fullName>
    </submittedName>
</protein>
<name>A0ACC2S9T7_9FUNG</name>
<proteinExistence type="predicted"/>
<evidence type="ECO:0000313" key="2">
    <source>
        <dbReference type="Proteomes" id="UP001165960"/>
    </source>
</evidence>
<keyword evidence="2" id="KW-1185">Reference proteome</keyword>
<reference evidence="1" key="1">
    <citation type="submission" date="2022-04" db="EMBL/GenBank/DDBJ databases">
        <title>Genome of the entomopathogenic fungus Entomophthora muscae.</title>
        <authorList>
            <person name="Elya C."/>
            <person name="Lovett B.R."/>
            <person name="Lee E."/>
            <person name="Macias A.M."/>
            <person name="Hajek A.E."/>
            <person name="De Bivort B.L."/>
            <person name="Kasson M.T."/>
            <person name="De Fine Licht H.H."/>
            <person name="Stajich J.E."/>
        </authorList>
    </citation>
    <scope>NUCLEOTIDE SEQUENCE</scope>
    <source>
        <strain evidence="1">Berkeley</strain>
    </source>
</reference>
<accession>A0ACC2S9T7</accession>
<sequence length="578" mass="65187">MNNQLSEVVTVQNSIIPWSKAVEQGLNSLVPHQVIQTLFYQGLNYIWISTVAAHIKENGPVICELIQEVTILSQRLAVLPLAGPSQPVTTTPSPSSAMINRDILGLYNHLSKLQHEVKKAGFDLTFIYQEFGKVQHKVDGLQAEKAILSSWCQSQDKTNTDKISKLQEVLTNQDKRINLLEVELDVTCLENQAYTDKLDEHRALMVSIQDQLERENRKMASLEQNLDSLLNQHQHRETGHQFQGSYWNSYGQEEYHTLDSNKETNWRLPGSIQVLEVVTENGGPATVTIKDTAQDPKAQQDDAHKAVSKANRNRPASPIWQAVPATTMTHNTLPFFKPANLPRSDRKTNLAMFLWLYQNSMYGADEAMKDATIINCLDTDTQTLILPRLPENGWTYANISWALMEEFGSQEALLGQKMDFVDTKLKVGETLEEFTSRFYLEAQTLASMKAVLYIDVHSALLNAVQINRELLLALKSGIYTAQKVPDLIQLLRTYKENFEIPLPKGTPKPLTETRTRNFSTDGLKVVETNPGTLNNSAHLFFKCNKPGHLSQDCKSPHKILVVGGEPEEEDYTDDTDIE</sequence>
<comment type="caution">
    <text evidence="1">The sequence shown here is derived from an EMBL/GenBank/DDBJ whole genome shotgun (WGS) entry which is preliminary data.</text>
</comment>
<dbReference type="Proteomes" id="UP001165960">
    <property type="component" value="Unassembled WGS sequence"/>
</dbReference>
<evidence type="ECO:0000313" key="1">
    <source>
        <dbReference type="EMBL" id="KAJ9059085.1"/>
    </source>
</evidence>